<dbReference type="Pfam" id="PF00691">
    <property type="entry name" value="OmpA"/>
    <property type="match status" value="1"/>
</dbReference>
<evidence type="ECO:0000256" key="1">
    <source>
        <dbReference type="ARBA" id="ARBA00004162"/>
    </source>
</evidence>
<dbReference type="PROSITE" id="PS51123">
    <property type="entry name" value="OMPA_2"/>
    <property type="match status" value="1"/>
</dbReference>
<feature type="region of interest" description="Disordered" evidence="8">
    <location>
        <begin position="283"/>
        <end position="344"/>
    </location>
</feature>
<evidence type="ECO:0000256" key="7">
    <source>
        <dbReference type="PROSITE-ProRule" id="PRU00473"/>
    </source>
</evidence>
<dbReference type="InterPro" id="IPR050330">
    <property type="entry name" value="Bact_OuterMem_StrucFunc"/>
</dbReference>
<comment type="similarity">
    <text evidence="2">Belongs to the MotB family.</text>
</comment>
<dbReference type="AlphaFoldDB" id="A0A6M9PVJ8"/>
<evidence type="ECO:0000256" key="4">
    <source>
        <dbReference type="ARBA" id="ARBA00022692"/>
    </source>
</evidence>
<feature type="compositionally biased region" description="Basic and acidic residues" evidence="8">
    <location>
        <begin position="118"/>
        <end position="131"/>
    </location>
</feature>
<dbReference type="Gene3D" id="3.30.1330.60">
    <property type="entry name" value="OmpA-like domain"/>
    <property type="match status" value="1"/>
</dbReference>
<proteinExistence type="inferred from homology"/>
<keyword evidence="6 7" id="KW-0472">Membrane</keyword>
<dbReference type="NCBIfam" id="NF006548">
    <property type="entry name" value="PRK09041.1"/>
    <property type="match status" value="1"/>
</dbReference>
<feature type="region of interest" description="Disordered" evidence="8">
    <location>
        <begin position="83"/>
        <end position="131"/>
    </location>
</feature>
<evidence type="ECO:0000259" key="9">
    <source>
        <dbReference type="PROSITE" id="PS51123"/>
    </source>
</evidence>
<dbReference type="Proteomes" id="UP000503312">
    <property type="component" value="Chromosome"/>
</dbReference>
<evidence type="ECO:0000256" key="3">
    <source>
        <dbReference type="ARBA" id="ARBA00022475"/>
    </source>
</evidence>
<evidence type="ECO:0000313" key="11">
    <source>
        <dbReference type="Proteomes" id="UP000503312"/>
    </source>
</evidence>
<organism evidence="10 11">
    <name type="scientific">Polynucleobacter tropicus</name>
    <dbReference type="NCBI Taxonomy" id="1743174"/>
    <lineage>
        <taxon>Bacteria</taxon>
        <taxon>Pseudomonadati</taxon>
        <taxon>Pseudomonadota</taxon>
        <taxon>Betaproteobacteria</taxon>
        <taxon>Burkholderiales</taxon>
        <taxon>Burkholderiaceae</taxon>
        <taxon>Polynucleobacter</taxon>
    </lineage>
</organism>
<feature type="compositionally biased region" description="Basic and acidic residues" evidence="8">
    <location>
        <begin position="283"/>
        <end position="304"/>
    </location>
</feature>
<sequence>MAKNDAPIIVIKRVKKGGHGHHGGAWKIAYADFVTAMMAFFLLMWVLGSTTAGDLAGISAYFQNPLRVSLSGGQGSGDATRIIKGGGDNISRTVGEESRADADTEQRRISDSSVTDVENARKDKTKNEQVKEDIQKKIEADAELKNAKGQVFMDINAEGLRIQVVDEKGKPLFSSGGTVPSVSARRLLRIIGKSIQMSPGPVRIEGHSDGAKFGNGETGYTNWELSTDRANVARRELIAGGLDPALIVQVIGFANTVPLNPEDLNDPLNRRISITLLNKKPKQEEKKSVVRPIEKVPETIEKGAQEIPPNLRAPAQFLSKDNAPKAPVMDIPSKLSPPADKPAR</sequence>
<evidence type="ECO:0000256" key="5">
    <source>
        <dbReference type="ARBA" id="ARBA00022989"/>
    </source>
</evidence>
<evidence type="ECO:0000313" key="10">
    <source>
        <dbReference type="EMBL" id="QKM64321.1"/>
    </source>
</evidence>
<feature type="compositionally biased region" description="Basic and acidic residues" evidence="8">
    <location>
        <begin position="94"/>
        <end position="110"/>
    </location>
</feature>
<dbReference type="PANTHER" id="PTHR30329">
    <property type="entry name" value="STATOR ELEMENT OF FLAGELLAR MOTOR COMPLEX"/>
    <property type="match status" value="1"/>
</dbReference>
<dbReference type="PANTHER" id="PTHR30329:SF21">
    <property type="entry name" value="LIPOPROTEIN YIAD-RELATED"/>
    <property type="match status" value="1"/>
</dbReference>
<keyword evidence="4" id="KW-0812">Transmembrane</keyword>
<dbReference type="EMBL" id="CP028942">
    <property type="protein sequence ID" value="QKM64321.1"/>
    <property type="molecule type" value="Genomic_DNA"/>
</dbReference>
<dbReference type="Pfam" id="PF13677">
    <property type="entry name" value="MotB_plug"/>
    <property type="match status" value="1"/>
</dbReference>
<accession>A0A6M9PVJ8</accession>
<dbReference type="InterPro" id="IPR006665">
    <property type="entry name" value="OmpA-like"/>
</dbReference>
<keyword evidence="3" id="KW-1003">Cell membrane</keyword>
<gene>
    <name evidence="10" type="ORF">DCO17_03165</name>
</gene>
<comment type="subcellular location">
    <subcellularLocation>
        <location evidence="1">Cell membrane</location>
        <topology evidence="1">Single-pass membrane protein</topology>
    </subcellularLocation>
</comment>
<feature type="domain" description="OmpA-like" evidence="9">
    <location>
        <begin position="160"/>
        <end position="280"/>
    </location>
</feature>
<evidence type="ECO:0000256" key="2">
    <source>
        <dbReference type="ARBA" id="ARBA00008914"/>
    </source>
</evidence>
<dbReference type="SUPFAM" id="SSF103088">
    <property type="entry name" value="OmpA-like"/>
    <property type="match status" value="1"/>
</dbReference>
<dbReference type="CDD" id="cd07185">
    <property type="entry name" value="OmpA_C-like"/>
    <property type="match status" value="1"/>
</dbReference>
<protein>
    <submittedName>
        <fullName evidence="10">Motility protein MotB</fullName>
    </submittedName>
</protein>
<evidence type="ECO:0000256" key="8">
    <source>
        <dbReference type="SAM" id="MobiDB-lite"/>
    </source>
</evidence>
<name>A0A6M9PVJ8_9BURK</name>
<dbReference type="InterPro" id="IPR025713">
    <property type="entry name" value="MotB-like_N_dom"/>
</dbReference>
<dbReference type="RefSeq" id="WP_173955363.1">
    <property type="nucleotide sequence ID" value="NZ_CP028942.1"/>
</dbReference>
<keyword evidence="5" id="KW-1133">Transmembrane helix</keyword>
<reference evidence="10 11" key="1">
    <citation type="submission" date="2018-04" db="EMBL/GenBank/DDBJ databases">
        <title>Polynucleobacter sp. UH21B genome.</title>
        <authorList>
            <person name="Hahn M.W."/>
        </authorList>
    </citation>
    <scope>NUCLEOTIDE SEQUENCE [LARGE SCALE GENOMIC DNA]</scope>
    <source>
        <strain evidence="10 11">MWH-UH21B</strain>
    </source>
</reference>
<dbReference type="KEGG" id="ptrp:DCO17_03165"/>
<evidence type="ECO:0000256" key="6">
    <source>
        <dbReference type="ARBA" id="ARBA00023136"/>
    </source>
</evidence>
<dbReference type="InterPro" id="IPR036737">
    <property type="entry name" value="OmpA-like_sf"/>
</dbReference>
<keyword evidence="11" id="KW-1185">Reference proteome</keyword>
<dbReference type="GO" id="GO:0005886">
    <property type="term" value="C:plasma membrane"/>
    <property type="evidence" value="ECO:0007669"/>
    <property type="project" value="UniProtKB-SubCell"/>
</dbReference>